<dbReference type="Gene3D" id="3.20.20.80">
    <property type="entry name" value="Glycosidases"/>
    <property type="match status" value="1"/>
</dbReference>
<keyword evidence="4" id="KW-0732">Signal</keyword>
<gene>
    <name evidence="8" type="ORF">DWY69_25905</name>
</gene>
<dbReference type="SUPFAM" id="SSF51445">
    <property type="entry name" value="(Trans)glycosidases"/>
    <property type="match status" value="1"/>
</dbReference>
<name>A0A3E3IEG3_9FIRM</name>
<comment type="caution">
    <text evidence="8">The sequence shown here is derived from an EMBL/GenBank/DDBJ whole genome shotgun (WGS) entry which is preliminary data.</text>
</comment>
<proteinExistence type="inferred from homology"/>
<evidence type="ECO:0000259" key="7">
    <source>
        <dbReference type="Pfam" id="PF01120"/>
    </source>
</evidence>
<dbReference type="InterPro" id="IPR057739">
    <property type="entry name" value="Glyco_hydro_29_N"/>
</dbReference>
<comment type="similarity">
    <text evidence="2">Belongs to the glycosyl hydrolase 29 family.</text>
</comment>
<dbReference type="PRINTS" id="PR00741">
    <property type="entry name" value="GLHYDRLASE29"/>
</dbReference>
<dbReference type="GO" id="GO:0006004">
    <property type="term" value="P:fucose metabolic process"/>
    <property type="evidence" value="ECO:0007669"/>
    <property type="project" value="InterPro"/>
</dbReference>
<dbReference type="GO" id="GO:0016139">
    <property type="term" value="P:glycoside catabolic process"/>
    <property type="evidence" value="ECO:0007669"/>
    <property type="project" value="TreeGrafter"/>
</dbReference>
<keyword evidence="6" id="KW-0326">Glycosidase</keyword>
<dbReference type="PANTHER" id="PTHR10030">
    <property type="entry name" value="ALPHA-L-FUCOSIDASE"/>
    <property type="match status" value="1"/>
</dbReference>
<keyword evidence="5" id="KW-0378">Hydrolase</keyword>
<evidence type="ECO:0000256" key="3">
    <source>
        <dbReference type="ARBA" id="ARBA00012662"/>
    </source>
</evidence>
<protein>
    <recommendedName>
        <fullName evidence="3">alpha-L-fucosidase</fullName>
        <ecNumber evidence="3">3.2.1.51</ecNumber>
    </recommendedName>
</protein>
<evidence type="ECO:0000313" key="8">
    <source>
        <dbReference type="EMBL" id="RGE65475.1"/>
    </source>
</evidence>
<reference evidence="8 9" key="1">
    <citation type="submission" date="2018-08" db="EMBL/GenBank/DDBJ databases">
        <title>A genome reference for cultivated species of the human gut microbiota.</title>
        <authorList>
            <person name="Zou Y."/>
            <person name="Xue W."/>
            <person name="Luo G."/>
        </authorList>
    </citation>
    <scope>NUCLEOTIDE SEQUENCE [LARGE SCALE GENOMIC DNA]</scope>
    <source>
        <strain evidence="8 9">AF26-4BH</strain>
    </source>
</reference>
<evidence type="ECO:0000256" key="5">
    <source>
        <dbReference type="ARBA" id="ARBA00022801"/>
    </source>
</evidence>
<evidence type="ECO:0000256" key="6">
    <source>
        <dbReference type="ARBA" id="ARBA00023295"/>
    </source>
</evidence>
<dbReference type="RefSeq" id="WP_025489486.1">
    <property type="nucleotide sequence ID" value="NZ_JBKVAZ010000010.1"/>
</dbReference>
<evidence type="ECO:0000256" key="2">
    <source>
        <dbReference type="ARBA" id="ARBA00007951"/>
    </source>
</evidence>
<accession>A0A3E3IEG3</accession>
<comment type="function">
    <text evidence="1">Alpha-L-fucosidase is responsible for hydrolyzing the alpha-1,6-linked fucose joined to the reducing-end N-acetylglucosamine of the carbohydrate moieties of glycoproteins.</text>
</comment>
<dbReference type="EMBL" id="QVLU01000035">
    <property type="protein sequence ID" value="RGE65475.1"/>
    <property type="molecule type" value="Genomic_DNA"/>
</dbReference>
<organism evidence="8 9">
    <name type="scientific">Eisenbergiella massiliensis</name>
    <dbReference type="NCBI Taxonomy" id="1720294"/>
    <lineage>
        <taxon>Bacteria</taxon>
        <taxon>Bacillati</taxon>
        <taxon>Bacillota</taxon>
        <taxon>Clostridia</taxon>
        <taxon>Lachnospirales</taxon>
        <taxon>Lachnospiraceae</taxon>
        <taxon>Eisenbergiella</taxon>
    </lineage>
</organism>
<evidence type="ECO:0000256" key="4">
    <source>
        <dbReference type="ARBA" id="ARBA00022729"/>
    </source>
</evidence>
<dbReference type="OrthoDB" id="9780891at2"/>
<sequence length="566" mass="65143">MTWSVLKNGKKGCNQEHLFQVFTQEEWDAYPFADEEKMKWFKDAKLGLFFHVGISAVGGVDIGWSRHTHKLPDPGEGFIPDEEYDNWAKMLKMEEFNAGEWIDLAVRGGFKYVVIITKHHDGFHMWDTQYSDYKITNAPMGRDYLKELTDACHARNMPVGLYYSQRDWHHEDYEPIDTNAAVRCQEIPYFKMKQGEKWKYGARHPRYIKYMHDTVMELMKKYGKIDILWWDACWFGGMFLEPMWDAMKLEKEVRNCQPHIIINNRASVPGDFDTPECRVGFVQRNRAWETCMPMGKEWAWTGAELKPWKEIMHQFISSVCGGGNYLLSIGAMPNGKIAPEETEYILRIGDWLRLYGDSVYGSRSGPWNPGYYGGSTCKGNIVYLHILNCPEKEKLVLPLEDMEIEKISCLTGQQPDTQQIGGNLILSNICQEKDCVDTILCIVMKKGIVVSEEGLEVKEEADEFQKQHSIYGRILSEAKGAETIDLKRLKKVTALKIFTDSGMLKAEISSDGSKWESVYENSAGKGCLNLEIKNYEAGTTVIGKEIRFIRLNEDKKIIKKVIVYGY</sequence>
<feature type="domain" description="Glycoside hydrolase family 29 N-terminal" evidence="7">
    <location>
        <begin position="33"/>
        <end position="357"/>
    </location>
</feature>
<dbReference type="InterPro" id="IPR016286">
    <property type="entry name" value="FUC_metazoa-typ"/>
</dbReference>
<evidence type="ECO:0000256" key="1">
    <source>
        <dbReference type="ARBA" id="ARBA00004071"/>
    </source>
</evidence>
<dbReference type="AlphaFoldDB" id="A0A3E3IEG3"/>
<dbReference type="InterPro" id="IPR000933">
    <property type="entry name" value="Glyco_hydro_29"/>
</dbReference>
<evidence type="ECO:0000313" key="9">
    <source>
        <dbReference type="Proteomes" id="UP000261166"/>
    </source>
</evidence>
<dbReference type="Pfam" id="PF01120">
    <property type="entry name" value="Alpha_L_fucos"/>
    <property type="match status" value="1"/>
</dbReference>
<dbReference type="GO" id="GO:0005764">
    <property type="term" value="C:lysosome"/>
    <property type="evidence" value="ECO:0007669"/>
    <property type="project" value="TreeGrafter"/>
</dbReference>
<dbReference type="Proteomes" id="UP000261166">
    <property type="component" value="Unassembled WGS sequence"/>
</dbReference>
<dbReference type="SMART" id="SM00812">
    <property type="entry name" value="Alpha_L_fucos"/>
    <property type="match status" value="1"/>
</dbReference>
<dbReference type="PANTHER" id="PTHR10030:SF37">
    <property type="entry name" value="ALPHA-L-FUCOSIDASE-RELATED"/>
    <property type="match status" value="1"/>
</dbReference>
<dbReference type="EC" id="3.2.1.51" evidence="3"/>
<dbReference type="InterPro" id="IPR017853">
    <property type="entry name" value="GH"/>
</dbReference>
<dbReference type="GO" id="GO:0004560">
    <property type="term" value="F:alpha-L-fucosidase activity"/>
    <property type="evidence" value="ECO:0007669"/>
    <property type="project" value="InterPro"/>
</dbReference>